<feature type="domain" description="Uroporphyrinogen decarboxylase (URO-D)" evidence="1">
    <location>
        <begin position="1"/>
        <end position="108"/>
    </location>
</feature>
<organism evidence="2">
    <name type="scientific">marine sediment metagenome</name>
    <dbReference type="NCBI Taxonomy" id="412755"/>
    <lineage>
        <taxon>unclassified sequences</taxon>
        <taxon>metagenomes</taxon>
        <taxon>ecological metagenomes</taxon>
    </lineage>
</organism>
<protein>
    <recommendedName>
        <fullName evidence="1">Uroporphyrinogen decarboxylase (URO-D) domain-containing protein</fullName>
    </recommendedName>
</protein>
<dbReference type="SUPFAM" id="SSF51726">
    <property type="entry name" value="UROD/MetE-like"/>
    <property type="match status" value="1"/>
</dbReference>
<comment type="caution">
    <text evidence="2">The sequence shown here is derived from an EMBL/GenBank/DDBJ whole genome shotgun (WGS) entry which is preliminary data.</text>
</comment>
<name>X1GQ05_9ZZZZ</name>
<dbReference type="GO" id="GO:0004853">
    <property type="term" value="F:uroporphyrinogen decarboxylase activity"/>
    <property type="evidence" value="ECO:0007669"/>
    <property type="project" value="InterPro"/>
</dbReference>
<dbReference type="Gene3D" id="3.20.20.210">
    <property type="match status" value="1"/>
</dbReference>
<reference evidence="2" key="1">
    <citation type="journal article" date="2014" name="Front. Microbiol.">
        <title>High frequency of phylogenetically diverse reductive dehalogenase-homologous genes in deep subseafloor sedimentary metagenomes.</title>
        <authorList>
            <person name="Kawai M."/>
            <person name="Futagami T."/>
            <person name="Toyoda A."/>
            <person name="Takaki Y."/>
            <person name="Nishi S."/>
            <person name="Hori S."/>
            <person name="Arai W."/>
            <person name="Tsubouchi T."/>
            <person name="Morono Y."/>
            <person name="Uchiyama I."/>
            <person name="Ito T."/>
            <person name="Fujiyama A."/>
            <person name="Inagaki F."/>
            <person name="Takami H."/>
        </authorList>
    </citation>
    <scope>NUCLEOTIDE SEQUENCE</scope>
    <source>
        <strain evidence="2">Expedition CK06-06</strain>
    </source>
</reference>
<sequence>HSCGSVTKAGDLLIEAGVDILNSLQPRAAGMDTTYLKDKFGDKLSFHGGIDIQKVMPNGTVEDVENEVKRRIAIYAPEGGYILCAAHNIQDDVPPENVIALYKAVEKWGNYPLDDKLIKLRRAIPKK</sequence>
<dbReference type="GO" id="GO:0006779">
    <property type="term" value="P:porphyrin-containing compound biosynthetic process"/>
    <property type="evidence" value="ECO:0007669"/>
    <property type="project" value="InterPro"/>
</dbReference>
<evidence type="ECO:0000259" key="1">
    <source>
        <dbReference type="Pfam" id="PF01208"/>
    </source>
</evidence>
<evidence type="ECO:0000313" key="2">
    <source>
        <dbReference type="EMBL" id="GAH35078.1"/>
    </source>
</evidence>
<dbReference type="Pfam" id="PF01208">
    <property type="entry name" value="URO-D"/>
    <property type="match status" value="1"/>
</dbReference>
<dbReference type="InterPro" id="IPR000257">
    <property type="entry name" value="Uroporphyrinogen_deCOase"/>
</dbReference>
<dbReference type="AlphaFoldDB" id="X1GQ05"/>
<dbReference type="InterPro" id="IPR038071">
    <property type="entry name" value="UROD/MetE-like_sf"/>
</dbReference>
<gene>
    <name evidence="2" type="ORF">S03H2_20188</name>
</gene>
<feature type="non-terminal residue" evidence="2">
    <location>
        <position position="1"/>
    </location>
</feature>
<accession>X1GQ05</accession>
<dbReference type="EMBL" id="BARU01010614">
    <property type="protein sequence ID" value="GAH35078.1"/>
    <property type="molecule type" value="Genomic_DNA"/>
</dbReference>
<proteinExistence type="predicted"/>